<sequence>MTEIEKLNISESLKLFEDGKKLIPGGVLGIRRPYNFVEGEYPIFVESGKGGRIIDVDGNEFIDFLCAYGPIILGYREEEIDEAVIKQIRDKGFCFSITQRYQNQLAEKFKELIPCSEMTIFVKTGSDATTTAIRLARAYTKKIKIMRCGYHGWHDWCVEVKGGIPEKLYEDVYEFHYNDLNSLEDLMSRHGSETAAIILTPFGHPLAQKLEEPKPGFLEGVKTISEKYSTVLIFDEIRTGFRLSLGGAQKYYGITPDLACFGKAMANGYSISAVTGRTDIMKTGEKEVFISSTFFPNSQPYIASLKTIEILERENVLEKIWEKGGRFFGKVKKVIENSNVGAELSGIAPMFFITFKKDAQKIYKEKRKSFYTQLIRKGVFMQPYHHGYIAYRHTEDDLDNTVIAIEEAISYIQDKFTQ</sequence>
<keyword evidence="4" id="KW-0413">Isomerase</keyword>
<comment type="similarity">
    <text evidence="3">Belongs to the class-III pyridoxal-phosphate-dependent aminotransferase family.</text>
</comment>
<dbReference type="SUPFAM" id="SSF53383">
    <property type="entry name" value="PLP-dependent transferases"/>
    <property type="match status" value="1"/>
</dbReference>
<gene>
    <name evidence="4" type="primary">hemL</name>
    <name evidence="4" type="ORF">SCARUB_03076</name>
</gene>
<evidence type="ECO:0000313" key="5">
    <source>
        <dbReference type="Proteomes" id="UP000094056"/>
    </source>
</evidence>
<dbReference type="PIRSF" id="PIRSF000521">
    <property type="entry name" value="Transaminase_4ab_Lys_Orn"/>
    <property type="match status" value="1"/>
</dbReference>
<dbReference type="Gene3D" id="3.90.1150.10">
    <property type="entry name" value="Aspartate Aminotransferase, domain 1"/>
    <property type="match status" value="1"/>
</dbReference>
<dbReference type="EC" id="5.4.3.8" evidence="4"/>
<dbReference type="InterPro" id="IPR015424">
    <property type="entry name" value="PyrdxlP-dep_Trfase"/>
</dbReference>
<reference evidence="4 5" key="1">
    <citation type="submission" date="2016-07" db="EMBL/GenBank/DDBJ databases">
        <title>Draft genome of Scalindua rubra, obtained from a brine-seawater interface in the Red Sea, sheds light on salt adaptation in anammox bacteria.</title>
        <authorList>
            <person name="Speth D.R."/>
            <person name="Lagkouvardos I."/>
            <person name="Wang Y."/>
            <person name="Qian P.-Y."/>
            <person name="Dutilh B.E."/>
            <person name="Jetten M.S."/>
        </authorList>
    </citation>
    <scope>NUCLEOTIDE SEQUENCE [LARGE SCALE GENOMIC DNA]</scope>
    <source>
        <strain evidence="4">BSI-1</strain>
    </source>
</reference>
<dbReference type="PATRIC" id="fig|1872076.5.peg.3649"/>
<dbReference type="PANTHER" id="PTHR43713:SF3">
    <property type="entry name" value="GLUTAMATE-1-SEMIALDEHYDE 2,1-AMINOMUTASE 1, CHLOROPLASTIC-RELATED"/>
    <property type="match status" value="1"/>
</dbReference>
<evidence type="ECO:0000256" key="3">
    <source>
        <dbReference type="RuleBase" id="RU003560"/>
    </source>
</evidence>
<comment type="cofactor">
    <cofactor evidence="1">
        <name>pyridoxal 5'-phosphate</name>
        <dbReference type="ChEBI" id="CHEBI:597326"/>
    </cofactor>
</comment>
<dbReference type="Gene3D" id="3.40.640.10">
    <property type="entry name" value="Type I PLP-dependent aspartate aminotransferase-like (Major domain)"/>
    <property type="match status" value="1"/>
</dbReference>
<name>A0A1E3X834_9BACT</name>
<dbReference type="GO" id="GO:0008483">
    <property type="term" value="F:transaminase activity"/>
    <property type="evidence" value="ECO:0007669"/>
    <property type="project" value="InterPro"/>
</dbReference>
<dbReference type="InterPro" id="IPR049704">
    <property type="entry name" value="Aminotrans_3_PPA_site"/>
</dbReference>
<dbReference type="AlphaFoldDB" id="A0A1E3X834"/>
<comment type="caution">
    <text evidence="4">The sequence shown here is derived from an EMBL/GenBank/DDBJ whole genome shotgun (WGS) entry which is preliminary data.</text>
</comment>
<protein>
    <submittedName>
        <fullName evidence="4">Glutamate-1-semialdehyde 2,1-aminomutase</fullName>
        <ecNumber evidence="4">5.4.3.8</ecNumber>
    </submittedName>
</protein>
<evidence type="ECO:0000256" key="1">
    <source>
        <dbReference type="ARBA" id="ARBA00001933"/>
    </source>
</evidence>
<evidence type="ECO:0000256" key="2">
    <source>
        <dbReference type="ARBA" id="ARBA00022898"/>
    </source>
</evidence>
<dbReference type="EMBL" id="MAYW01000094">
    <property type="protein sequence ID" value="ODS31790.1"/>
    <property type="molecule type" value="Genomic_DNA"/>
</dbReference>
<keyword evidence="2 3" id="KW-0663">Pyridoxal phosphate</keyword>
<dbReference type="PROSITE" id="PS00600">
    <property type="entry name" value="AA_TRANSFER_CLASS_3"/>
    <property type="match status" value="1"/>
</dbReference>
<dbReference type="GO" id="GO:0030170">
    <property type="term" value="F:pyridoxal phosphate binding"/>
    <property type="evidence" value="ECO:0007669"/>
    <property type="project" value="InterPro"/>
</dbReference>
<proteinExistence type="inferred from homology"/>
<dbReference type="InterPro" id="IPR015422">
    <property type="entry name" value="PyrdxlP-dep_Trfase_small"/>
</dbReference>
<dbReference type="GO" id="GO:0042286">
    <property type="term" value="F:glutamate-1-semialdehyde 2,1-aminomutase activity"/>
    <property type="evidence" value="ECO:0007669"/>
    <property type="project" value="UniProtKB-EC"/>
</dbReference>
<accession>A0A1E3X834</accession>
<evidence type="ECO:0000313" key="4">
    <source>
        <dbReference type="EMBL" id="ODS31790.1"/>
    </source>
</evidence>
<dbReference type="PANTHER" id="PTHR43713">
    <property type="entry name" value="GLUTAMATE-1-SEMIALDEHYDE 2,1-AMINOMUTASE"/>
    <property type="match status" value="1"/>
</dbReference>
<dbReference type="Proteomes" id="UP000094056">
    <property type="component" value="Unassembled WGS sequence"/>
</dbReference>
<organism evidence="4 5">
    <name type="scientific">Candidatus Scalindua rubra</name>
    <dbReference type="NCBI Taxonomy" id="1872076"/>
    <lineage>
        <taxon>Bacteria</taxon>
        <taxon>Pseudomonadati</taxon>
        <taxon>Planctomycetota</taxon>
        <taxon>Candidatus Brocadiia</taxon>
        <taxon>Candidatus Brocadiales</taxon>
        <taxon>Candidatus Scalinduaceae</taxon>
        <taxon>Candidatus Scalindua</taxon>
    </lineage>
</organism>
<dbReference type="Pfam" id="PF00202">
    <property type="entry name" value="Aminotran_3"/>
    <property type="match status" value="1"/>
</dbReference>
<dbReference type="InterPro" id="IPR005814">
    <property type="entry name" value="Aminotrans_3"/>
</dbReference>
<dbReference type="InterPro" id="IPR015421">
    <property type="entry name" value="PyrdxlP-dep_Trfase_major"/>
</dbReference>